<dbReference type="AlphaFoldDB" id="A0A248TN61"/>
<keyword evidence="1" id="KW-0732">Signal</keyword>
<evidence type="ECO:0000256" key="1">
    <source>
        <dbReference type="SAM" id="SignalP"/>
    </source>
</evidence>
<evidence type="ECO:0000313" key="3">
    <source>
        <dbReference type="EMBL" id="ASV69664.1"/>
    </source>
</evidence>
<accession>A0A248TN61</accession>
<dbReference type="Pfam" id="PF10026">
    <property type="entry name" value="DUF2268"/>
    <property type="match status" value="1"/>
</dbReference>
<dbReference type="PROSITE" id="PS51257">
    <property type="entry name" value="PROKAR_LIPOPROTEIN"/>
    <property type="match status" value="1"/>
</dbReference>
<evidence type="ECO:0000313" key="4">
    <source>
        <dbReference type="Proteomes" id="UP000215137"/>
    </source>
</evidence>
<dbReference type="EMBL" id="CP022983">
    <property type="protein sequence ID" value="ASV69664.1"/>
    <property type="molecule type" value="Genomic_DNA"/>
</dbReference>
<sequence>MRLTYFCLSLTVLFLLCGCSEMSSNEKLETNWSFQTETGQSFNIVEIQHLMEKYIKDHDEEDVVFADYKEAVIDPIYNDCFLDGEFLHIAEDVLSHNPENFDKLQRAIERMNSKEVKDNLSEALELSAAALPTEKEINVCLLPVSYPGFGMAVGSDKILILFDDYLSIDRFKVTLAHEYHHSAWQAAYREPSEKWTVLDNMVFEGKAVMFQETIYPNQQMINTNEIYDQEAWDYASPHFEKGTLEHSNEILYGGFDPLPPLYGYSEGYRMVKNYIEKNPKMSIPEWTKQDAATIFKEGNHEENYD</sequence>
<dbReference type="KEGG" id="bko:CKF48_21550"/>
<protein>
    <recommendedName>
        <fullName evidence="2">DUF2268 domain-containing protein</fullName>
    </recommendedName>
</protein>
<feature type="domain" description="DUF2268" evidence="2">
    <location>
        <begin position="133"/>
        <end position="295"/>
    </location>
</feature>
<proteinExistence type="predicted"/>
<organism evidence="3 4">
    <name type="scientific">Cytobacillus kochii</name>
    <dbReference type="NCBI Taxonomy" id="859143"/>
    <lineage>
        <taxon>Bacteria</taxon>
        <taxon>Bacillati</taxon>
        <taxon>Bacillota</taxon>
        <taxon>Bacilli</taxon>
        <taxon>Bacillales</taxon>
        <taxon>Bacillaceae</taxon>
        <taxon>Cytobacillus</taxon>
    </lineage>
</organism>
<feature type="signal peptide" evidence="1">
    <location>
        <begin position="1"/>
        <end position="23"/>
    </location>
</feature>
<feature type="chain" id="PRO_5038662929" description="DUF2268 domain-containing protein" evidence="1">
    <location>
        <begin position="24"/>
        <end position="305"/>
    </location>
</feature>
<dbReference type="Proteomes" id="UP000215137">
    <property type="component" value="Chromosome"/>
</dbReference>
<name>A0A248TN61_9BACI</name>
<reference evidence="3 4" key="1">
    <citation type="submission" date="2017-08" db="EMBL/GenBank/DDBJ databases">
        <title>Complete Genome Sequence of Bacillus kochii Oregon-R-modENCODE STRAIN BDGP4, isolated from Drosophila melanogaster gut.</title>
        <authorList>
            <person name="Wan K.H."/>
            <person name="Yu C."/>
            <person name="Park S."/>
            <person name="Hammonds A.S."/>
            <person name="Booth B.W."/>
            <person name="Celniker S.E."/>
        </authorList>
    </citation>
    <scope>NUCLEOTIDE SEQUENCE [LARGE SCALE GENOMIC DNA]</scope>
    <source>
        <strain evidence="3 4">BDGP4</strain>
    </source>
</reference>
<gene>
    <name evidence="3" type="ORF">CKF48_21550</name>
</gene>
<keyword evidence="4" id="KW-1185">Reference proteome</keyword>
<evidence type="ECO:0000259" key="2">
    <source>
        <dbReference type="Pfam" id="PF10026"/>
    </source>
</evidence>
<dbReference type="InterPro" id="IPR018728">
    <property type="entry name" value="DUF2268"/>
</dbReference>